<comment type="similarity">
    <text evidence="2">Belongs to the nucleoporin GLFG family.</text>
</comment>
<evidence type="ECO:0000313" key="13">
    <source>
        <dbReference type="Proteomes" id="UP000469890"/>
    </source>
</evidence>
<feature type="compositionally biased region" description="Polar residues" evidence="10">
    <location>
        <begin position="310"/>
        <end position="325"/>
    </location>
</feature>
<evidence type="ECO:0000256" key="7">
    <source>
        <dbReference type="ARBA" id="ARBA00023010"/>
    </source>
</evidence>
<feature type="compositionally biased region" description="Polar residues" evidence="10">
    <location>
        <begin position="279"/>
        <end position="288"/>
    </location>
</feature>
<evidence type="ECO:0000313" key="12">
    <source>
        <dbReference type="EMBL" id="KAF1796304.1"/>
    </source>
</evidence>
<dbReference type="AlphaFoldDB" id="A0A8H4B6G3"/>
<dbReference type="PROSITE" id="PS51434">
    <property type="entry name" value="NUP_C"/>
    <property type="match status" value="1"/>
</dbReference>
<evidence type="ECO:0000256" key="4">
    <source>
        <dbReference type="ARBA" id="ARBA00022737"/>
    </source>
</evidence>
<evidence type="ECO:0000259" key="11">
    <source>
        <dbReference type="PROSITE" id="PS51434"/>
    </source>
</evidence>
<dbReference type="GO" id="GO:0008139">
    <property type="term" value="F:nuclear localization sequence binding"/>
    <property type="evidence" value="ECO:0007669"/>
    <property type="project" value="TreeGrafter"/>
</dbReference>
<dbReference type="Gene3D" id="1.10.10.2360">
    <property type="match status" value="1"/>
</dbReference>
<evidence type="ECO:0000256" key="8">
    <source>
        <dbReference type="ARBA" id="ARBA00023132"/>
    </source>
</evidence>
<feature type="compositionally biased region" description="Low complexity" evidence="10">
    <location>
        <begin position="15"/>
        <end position="37"/>
    </location>
</feature>
<dbReference type="GO" id="GO:0006405">
    <property type="term" value="P:RNA export from nucleus"/>
    <property type="evidence" value="ECO:0007669"/>
    <property type="project" value="TreeGrafter"/>
</dbReference>
<feature type="domain" description="Peptidase S59" evidence="11">
    <location>
        <begin position="794"/>
        <end position="935"/>
    </location>
</feature>
<dbReference type="EMBL" id="JAAECE010000013">
    <property type="protein sequence ID" value="KAF1796304.1"/>
    <property type="molecule type" value="Genomic_DNA"/>
</dbReference>
<dbReference type="GO" id="GO:0051028">
    <property type="term" value="P:mRNA transport"/>
    <property type="evidence" value="ECO:0007669"/>
    <property type="project" value="UniProtKB-KW"/>
</dbReference>
<dbReference type="GO" id="GO:0034398">
    <property type="term" value="P:telomere tethering at nuclear periphery"/>
    <property type="evidence" value="ECO:0007669"/>
    <property type="project" value="TreeGrafter"/>
</dbReference>
<comment type="subcellular location">
    <subcellularLocation>
        <location evidence="1">Nucleus</location>
        <location evidence="1">Nuclear pore complex</location>
    </subcellularLocation>
</comment>
<evidence type="ECO:0000256" key="1">
    <source>
        <dbReference type="ARBA" id="ARBA00004567"/>
    </source>
</evidence>
<feature type="region of interest" description="Disordered" evidence="10">
    <location>
        <begin position="273"/>
        <end position="325"/>
    </location>
</feature>
<dbReference type="Pfam" id="PF04096">
    <property type="entry name" value="Nucleoporin2"/>
    <property type="match status" value="1"/>
</dbReference>
<organism evidence="12 13">
    <name type="scientific">Mucor circinelloides f. lusitanicus</name>
    <name type="common">Mucor racemosus var. lusitanicus</name>
    <dbReference type="NCBI Taxonomy" id="29924"/>
    <lineage>
        <taxon>Eukaryota</taxon>
        <taxon>Fungi</taxon>
        <taxon>Fungi incertae sedis</taxon>
        <taxon>Mucoromycota</taxon>
        <taxon>Mucoromycotina</taxon>
        <taxon>Mucoromycetes</taxon>
        <taxon>Mucorales</taxon>
        <taxon>Mucorineae</taxon>
        <taxon>Mucoraceae</taxon>
        <taxon>Mucor</taxon>
    </lineage>
</organism>
<keyword evidence="9" id="KW-0539">Nucleus</keyword>
<proteinExistence type="inferred from homology"/>
<accession>A0A8H4B6G3</accession>
<dbReference type="PANTHER" id="PTHR23198:SF6">
    <property type="entry name" value="NUCLEAR PORE COMPLEX PROTEIN NUP98-NUP96"/>
    <property type="match status" value="1"/>
</dbReference>
<feature type="region of interest" description="Disordered" evidence="10">
    <location>
        <begin position="1"/>
        <end position="62"/>
    </location>
</feature>
<protein>
    <submittedName>
        <fullName evidence="12">Nucleoporin autopeptidase-domain-containing protein</fullName>
    </submittedName>
</protein>
<sequence length="935" mass="92458">MFGKSAFGSTGGFGQPQQQQQPGSVFGQPAQQPQQQGGAFGGFGATSTPSAFGSTPATTSAFGQPAQQSAFGAAPATTGFGASNTSAFGQARPSAFGAAQPSAFGGAQPAASTGFGGGGFGSTPTTSAFGSTAAQPSGGLFGARPAGSAFGSAPTTSAFGQPQQQTSAFGGMGSTGSAFGQPAAAGGVNQGTAVADFSPTQDRDITTGVNNFFQTITAMPQYKNYSLEELRLQDYQQNRKTATGATGGAGAFGAPAGGAFGASTGATGSAFGQPATGAFGQQQQTSAFGQPAQTSAFGAGATSGGLFGQQQQPATTSAFGQPATGTSGFGASTSAFGQPAATSGFGAGAATGGAFGAAASKPFSFGSTPAPATGGFGQPATSAFGQPAASTGAFGQQQPATTSAFGGGFGQKPATTPATGGFGSGFGQPAAATGGFGQPAAAGGFGASTSKPASSFSFGAAAPTSTAGGFGTGFGATPAPATGGFGQPATGGLFGAAKPAAPTTSLFNNAGASTGATGGFGGFGTGAAGATGATGGLFGQKPATGLGGTGGGLFGNNTMGATNTGFGFGQQQQGTNSFNLPAQGGLTSFGTNPLQPGMQQQPLIAAVDKNPYGNNPLFDLSKVSNTPSGLKSGASAVAVDGSGRKSSNAHYPISPRVVSKIKLRGFNFHPVKSSARQASTSSLEGISDDAVLGSGAFAPRAHSKKLVFDNDIDAAGIVDLVNSKKSDKRRVMFDPQLEYVAAKGNNAAAAATPATMTTTTTTTTIISEVTATNDAPSTSNTHAASSSAANVALRNDYYISPSLDTLANMPTEGLKHVQNLVVGRKGYGEVRFDQPVDLTNVALEDIMGNIVVIEEKKVVVYPNQDTKPPKGTQLNLPATVKIENCFSHDKNTGAPVRDPTHPRFNLFKERLRKRENVEFVDYTSNGEWIFKVQEF</sequence>
<evidence type="ECO:0000256" key="3">
    <source>
        <dbReference type="ARBA" id="ARBA00022448"/>
    </source>
</evidence>
<dbReference type="GO" id="GO:0003723">
    <property type="term" value="F:RNA binding"/>
    <property type="evidence" value="ECO:0007669"/>
    <property type="project" value="TreeGrafter"/>
</dbReference>
<keyword evidence="6" id="KW-0653">Protein transport</keyword>
<feature type="region of interest" description="Disordered" evidence="10">
    <location>
        <begin position="126"/>
        <end position="175"/>
    </location>
</feature>
<dbReference type="SUPFAM" id="SSF82215">
    <property type="entry name" value="C-terminal autoproteolytic domain of nucleoporin nup98"/>
    <property type="match status" value="1"/>
</dbReference>
<dbReference type="Pfam" id="PF21240">
    <property type="entry name" value="Nup98_GLEBS"/>
    <property type="match status" value="1"/>
</dbReference>
<keyword evidence="5" id="KW-0509">mRNA transport</keyword>
<feature type="region of interest" description="Disordered" evidence="10">
    <location>
        <begin position="631"/>
        <end position="651"/>
    </location>
</feature>
<dbReference type="GO" id="GO:0000973">
    <property type="term" value="P:post-transcriptional tethering of RNA polymerase II gene DNA at nuclear periphery"/>
    <property type="evidence" value="ECO:0007669"/>
    <property type="project" value="TreeGrafter"/>
</dbReference>
<evidence type="ECO:0000256" key="5">
    <source>
        <dbReference type="ARBA" id="ARBA00022816"/>
    </source>
</evidence>
<dbReference type="GO" id="GO:0006606">
    <property type="term" value="P:protein import into nucleus"/>
    <property type="evidence" value="ECO:0007669"/>
    <property type="project" value="TreeGrafter"/>
</dbReference>
<keyword evidence="4" id="KW-0677">Repeat</keyword>
<name>A0A8H4B6G3_MUCCL</name>
<dbReference type="GO" id="GO:0017056">
    <property type="term" value="F:structural constituent of nuclear pore"/>
    <property type="evidence" value="ECO:0007669"/>
    <property type="project" value="InterPro"/>
</dbReference>
<keyword evidence="3" id="KW-0813">Transport</keyword>
<gene>
    <name evidence="12" type="ORF">FB192DRAFT_1337043</name>
</gene>
<feature type="region of interest" description="Disordered" evidence="10">
    <location>
        <begin position="384"/>
        <end position="426"/>
    </location>
</feature>
<dbReference type="InterPro" id="IPR037665">
    <property type="entry name" value="Nucleoporin_S59-like"/>
</dbReference>
<evidence type="ECO:0000256" key="10">
    <source>
        <dbReference type="SAM" id="MobiDB-lite"/>
    </source>
</evidence>
<evidence type="ECO:0000256" key="9">
    <source>
        <dbReference type="ARBA" id="ARBA00023242"/>
    </source>
</evidence>
<feature type="compositionally biased region" description="Polar residues" evidence="10">
    <location>
        <begin position="46"/>
        <end position="62"/>
    </location>
</feature>
<dbReference type="InterPro" id="IPR036903">
    <property type="entry name" value="Nup98_auto-Pept-S59_dom_sf"/>
</dbReference>
<reference evidence="12 13" key="1">
    <citation type="submission" date="2019-09" db="EMBL/GenBank/DDBJ databases">
        <authorList>
            <consortium name="DOE Joint Genome Institute"/>
            <person name="Mondo S.J."/>
            <person name="Navarro-Mendoza M.I."/>
            <person name="Perez-Arques C."/>
            <person name="Panchal S."/>
            <person name="Nicolas F.E."/>
            <person name="Ganguly P."/>
            <person name="Pangilinan J."/>
            <person name="Grigoriev I."/>
            <person name="Heitman J."/>
            <person name="Sanya K."/>
            <person name="Garre V."/>
        </authorList>
    </citation>
    <scope>NUCLEOTIDE SEQUENCE [LARGE SCALE GENOMIC DNA]</scope>
    <source>
        <strain evidence="12 13">MU402</strain>
    </source>
</reference>
<evidence type="ECO:0000256" key="6">
    <source>
        <dbReference type="ARBA" id="ARBA00022927"/>
    </source>
</evidence>
<feature type="compositionally biased region" description="Polar residues" evidence="10">
    <location>
        <begin position="153"/>
        <end position="168"/>
    </location>
</feature>
<comment type="caution">
    <text evidence="12">The sequence shown here is derived from an EMBL/GenBank/DDBJ whole genome shotgun (WGS) entry which is preliminary data.</text>
</comment>
<keyword evidence="8" id="KW-0906">Nuclear pore complex</keyword>
<keyword evidence="7" id="KW-0811">Translocation</keyword>
<dbReference type="GO" id="GO:0044614">
    <property type="term" value="C:nuclear pore cytoplasmic filaments"/>
    <property type="evidence" value="ECO:0007669"/>
    <property type="project" value="TreeGrafter"/>
</dbReference>
<dbReference type="FunFam" id="3.30.1610.10:FF:000003">
    <property type="entry name" value="Nucleoporin SONB, putative"/>
    <property type="match status" value="1"/>
</dbReference>
<dbReference type="PANTHER" id="PTHR23198">
    <property type="entry name" value="NUCLEOPORIN"/>
    <property type="match status" value="1"/>
</dbReference>
<dbReference type="Gene3D" id="3.30.1610.10">
    <property type="entry name" value="Peptidase S59, nucleoporin"/>
    <property type="match status" value="1"/>
</dbReference>
<dbReference type="Proteomes" id="UP000469890">
    <property type="component" value="Unassembled WGS sequence"/>
</dbReference>
<evidence type="ECO:0000256" key="2">
    <source>
        <dbReference type="ARBA" id="ARBA00008926"/>
    </source>
</evidence>
<feature type="compositionally biased region" description="Polar residues" evidence="10">
    <location>
        <begin position="393"/>
        <end position="404"/>
    </location>
</feature>
<dbReference type="InterPro" id="IPR007230">
    <property type="entry name" value="Nup98_auto-Pept-S59_dom"/>
</dbReference>
<dbReference type="FunFam" id="1.10.10.2360:FF:000001">
    <property type="entry name" value="Nuclear pore complex protein Nup98-Nup96"/>
    <property type="match status" value="1"/>
</dbReference>